<evidence type="ECO:0000259" key="5">
    <source>
        <dbReference type="Pfam" id="PF07726"/>
    </source>
</evidence>
<keyword evidence="9" id="KW-1185">Reference proteome</keyword>
<dbReference type="Pfam" id="PF17863">
    <property type="entry name" value="AAA_lid_2"/>
    <property type="match status" value="1"/>
</dbReference>
<evidence type="ECO:0000313" key="9">
    <source>
        <dbReference type="Proteomes" id="UP000199690"/>
    </source>
</evidence>
<feature type="domain" description="ATPase AAA-3" evidence="5">
    <location>
        <begin position="63"/>
        <end position="193"/>
    </location>
</feature>
<evidence type="ECO:0000259" key="6">
    <source>
        <dbReference type="Pfam" id="PF17863"/>
    </source>
</evidence>
<dbReference type="EMBL" id="FOME01000011">
    <property type="protein sequence ID" value="SFE44236.1"/>
    <property type="molecule type" value="Genomic_DNA"/>
</dbReference>
<dbReference type="FunFam" id="3.40.50.300:FF:000640">
    <property type="entry name" value="MoxR family ATPase"/>
    <property type="match status" value="1"/>
</dbReference>
<proteinExistence type="inferred from homology"/>
<dbReference type="InterPro" id="IPR011703">
    <property type="entry name" value="ATPase_AAA-3"/>
</dbReference>
<dbReference type="Proteomes" id="UP000236729">
    <property type="component" value="Unassembled WGS sequence"/>
</dbReference>
<dbReference type="Proteomes" id="UP000199690">
    <property type="component" value="Unassembled WGS sequence"/>
</dbReference>
<comment type="similarity">
    <text evidence="3">Belongs to the MoxR family.</text>
</comment>
<dbReference type="InterPro" id="IPR041628">
    <property type="entry name" value="ChlI/MoxR_AAA_lid"/>
</dbReference>
<organism evidence="7 10">
    <name type="scientific">Saccharopolyspora kobensis</name>
    <dbReference type="NCBI Taxonomy" id="146035"/>
    <lineage>
        <taxon>Bacteria</taxon>
        <taxon>Bacillati</taxon>
        <taxon>Actinomycetota</taxon>
        <taxon>Actinomycetes</taxon>
        <taxon>Pseudonocardiales</taxon>
        <taxon>Pseudonocardiaceae</taxon>
        <taxon>Saccharopolyspora</taxon>
    </lineage>
</organism>
<dbReference type="GO" id="GO:0016887">
    <property type="term" value="F:ATP hydrolysis activity"/>
    <property type="evidence" value="ECO:0007669"/>
    <property type="project" value="InterPro"/>
</dbReference>
<evidence type="ECO:0000313" key="7">
    <source>
        <dbReference type="EMBL" id="SEG09770.1"/>
    </source>
</evidence>
<evidence type="ECO:0000256" key="2">
    <source>
        <dbReference type="ARBA" id="ARBA00022840"/>
    </source>
</evidence>
<dbReference type="SUPFAM" id="SSF52540">
    <property type="entry name" value="P-loop containing nucleoside triphosphate hydrolases"/>
    <property type="match status" value="1"/>
</dbReference>
<keyword evidence="1" id="KW-0547">Nucleotide-binding</keyword>
<evidence type="ECO:0000256" key="3">
    <source>
        <dbReference type="ARBA" id="ARBA00061607"/>
    </source>
</evidence>
<evidence type="ECO:0000313" key="8">
    <source>
        <dbReference type="EMBL" id="SFE44236.1"/>
    </source>
</evidence>
<evidence type="ECO:0000256" key="4">
    <source>
        <dbReference type="SAM" id="MobiDB-lite"/>
    </source>
</evidence>
<dbReference type="Gene3D" id="1.10.8.80">
    <property type="entry name" value="Magnesium chelatase subunit I, C-Terminal domain"/>
    <property type="match status" value="1"/>
</dbReference>
<accession>A0A1I2AK14</accession>
<feature type="region of interest" description="Disordered" evidence="4">
    <location>
        <begin position="1"/>
        <end position="25"/>
    </location>
</feature>
<reference evidence="9 10" key="1">
    <citation type="submission" date="2016-10" db="EMBL/GenBank/DDBJ databases">
        <authorList>
            <person name="Varghese N."/>
            <person name="Submissions S."/>
        </authorList>
    </citation>
    <scope>NUCLEOTIDE SEQUENCE [LARGE SCALE GENOMIC DNA]</scope>
    <source>
        <strain evidence="10">ATCC 20501</strain>
        <strain evidence="8 9">CGMCC 4.3529</strain>
    </source>
</reference>
<dbReference type="SMR" id="A0A1H5XEB3"/>
<dbReference type="CDD" id="cd00009">
    <property type="entry name" value="AAA"/>
    <property type="match status" value="1"/>
</dbReference>
<gene>
    <name evidence="7" type="ORF">SAMN02982929_01489</name>
    <name evidence="8" type="ORF">SAMN05216506_111136</name>
</gene>
<accession>A0A1H5XEB3</accession>
<dbReference type="InterPro" id="IPR027417">
    <property type="entry name" value="P-loop_NTPase"/>
</dbReference>
<feature type="region of interest" description="Disordered" evidence="4">
    <location>
        <begin position="344"/>
        <end position="374"/>
    </location>
</feature>
<feature type="domain" description="ChlI/MoxR AAA lid" evidence="6">
    <location>
        <begin position="270"/>
        <end position="334"/>
    </location>
</feature>
<dbReference type="PANTHER" id="PTHR42759:SF1">
    <property type="entry name" value="MAGNESIUM-CHELATASE SUBUNIT CHLD"/>
    <property type="match status" value="1"/>
</dbReference>
<protein>
    <submittedName>
        <fullName evidence="7">MoxR-like ATPase</fullName>
    </submittedName>
</protein>
<dbReference type="PANTHER" id="PTHR42759">
    <property type="entry name" value="MOXR FAMILY PROTEIN"/>
    <property type="match status" value="1"/>
</dbReference>
<evidence type="ECO:0000256" key="1">
    <source>
        <dbReference type="ARBA" id="ARBA00022741"/>
    </source>
</evidence>
<dbReference type="EMBL" id="FNVB01000002">
    <property type="protein sequence ID" value="SEG09770.1"/>
    <property type="molecule type" value="Genomic_DNA"/>
</dbReference>
<dbReference type="GO" id="GO:0005524">
    <property type="term" value="F:ATP binding"/>
    <property type="evidence" value="ECO:0007669"/>
    <property type="project" value="UniProtKB-KW"/>
</dbReference>
<sequence length="374" mass="40188">MTEAGNGESGGAGAAAARPADQVSTPARDAQLLERTVFEVKRVIVGQDRLVERVLTGLLAKGHILLEGVPGVAKTLAVETFARVVGGSFSRLQFTPDLVPADILGTRIYRQGSERFDVELGPVLANFVLADEINRAPAKVQSALLEVMAERHVSIGGQSYPMPSPFLVLATQNPIENEGVYPLPEAQRDRFLFKLPVEYPTAEEEREIIYRMGVAAPEPNAVLNPDELIRLQKVAASVFVHHALVDYVVRLVVATRLPNEHGLSDIAGWVSYGASPRASLGIIAASRALALVRGRDYVLPQDVVDVVPDVLRHRLVLSYDALADGIPVEHIVNRVLQTVPLPQVSARPQAGPPAPAPVGGPGYGQPQHAPNPHQ</sequence>
<dbReference type="RefSeq" id="WP_093356495.1">
    <property type="nucleotide sequence ID" value="NZ_FNVB01000002.1"/>
</dbReference>
<dbReference type="Gene3D" id="3.40.50.300">
    <property type="entry name" value="P-loop containing nucleotide triphosphate hydrolases"/>
    <property type="match status" value="1"/>
</dbReference>
<dbReference type="AlphaFoldDB" id="A0A1H5XEB3"/>
<dbReference type="Pfam" id="PF07726">
    <property type="entry name" value="AAA_3"/>
    <property type="match status" value="1"/>
</dbReference>
<reference evidence="7" key="2">
    <citation type="submission" date="2016-10" db="EMBL/GenBank/DDBJ databases">
        <authorList>
            <person name="de Groot N.N."/>
        </authorList>
    </citation>
    <scope>NUCLEOTIDE SEQUENCE [LARGE SCALE GENOMIC DNA]</scope>
    <source>
        <strain evidence="7">ATCC 20501</strain>
    </source>
</reference>
<dbReference type="InterPro" id="IPR050764">
    <property type="entry name" value="CbbQ/NirQ/NorQ/GpvN"/>
</dbReference>
<dbReference type="PIRSF" id="PIRSF002849">
    <property type="entry name" value="AAA_ATPase_chaperone_MoxR_prd"/>
    <property type="match status" value="1"/>
</dbReference>
<keyword evidence="2" id="KW-0067">ATP-binding</keyword>
<name>A0A1H5XEB3_9PSEU</name>
<evidence type="ECO:0000313" key="10">
    <source>
        <dbReference type="Proteomes" id="UP000236729"/>
    </source>
</evidence>